<dbReference type="CDD" id="cd00038">
    <property type="entry name" value="CAP_ED"/>
    <property type="match status" value="1"/>
</dbReference>
<evidence type="ECO:0000256" key="2">
    <source>
        <dbReference type="ARBA" id="ARBA00023125"/>
    </source>
</evidence>
<dbReference type="PANTHER" id="PTHR24567">
    <property type="entry name" value="CRP FAMILY TRANSCRIPTIONAL REGULATORY PROTEIN"/>
    <property type="match status" value="1"/>
</dbReference>
<evidence type="ECO:0000256" key="3">
    <source>
        <dbReference type="ARBA" id="ARBA00023163"/>
    </source>
</evidence>
<dbReference type="InterPro" id="IPR014710">
    <property type="entry name" value="RmlC-like_jellyroll"/>
</dbReference>
<dbReference type="InterPro" id="IPR000595">
    <property type="entry name" value="cNMP-bd_dom"/>
</dbReference>
<dbReference type="Gene3D" id="2.60.120.10">
    <property type="entry name" value="Jelly Rolls"/>
    <property type="match status" value="1"/>
</dbReference>
<reference evidence="6" key="1">
    <citation type="journal article" date="2019" name="Int. J. Syst. Evol. Microbiol.">
        <title>The Global Catalogue of Microorganisms (GCM) 10K type strain sequencing project: providing services to taxonomists for standard genome sequencing and annotation.</title>
        <authorList>
            <consortium name="The Broad Institute Genomics Platform"/>
            <consortium name="The Broad Institute Genome Sequencing Center for Infectious Disease"/>
            <person name="Wu L."/>
            <person name="Ma J."/>
        </authorList>
    </citation>
    <scope>NUCLEOTIDE SEQUENCE [LARGE SCALE GENOMIC DNA]</scope>
    <source>
        <strain evidence="6">DFY28</strain>
    </source>
</reference>
<dbReference type="Pfam" id="PF13545">
    <property type="entry name" value="HTH_Crp_2"/>
    <property type="match status" value="1"/>
</dbReference>
<evidence type="ECO:0000313" key="5">
    <source>
        <dbReference type="EMBL" id="MFD1785513.1"/>
    </source>
</evidence>
<dbReference type="Pfam" id="PF00027">
    <property type="entry name" value="cNMP_binding"/>
    <property type="match status" value="1"/>
</dbReference>
<proteinExistence type="predicted"/>
<organism evidence="5 6">
    <name type="scientific">Phenylobacterium terrae</name>
    <dbReference type="NCBI Taxonomy" id="2665495"/>
    <lineage>
        <taxon>Bacteria</taxon>
        <taxon>Pseudomonadati</taxon>
        <taxon>Pseudomonadota</taxon>
        <taxon>Alphaproteobacteria</taxon>
        <taxon>Caulobacterales</taxon>
        <taxon>Caulobacteraceae</taxon>
        <taxon>Phenylobacterium</taxon>
    </lineage>
</organism>
<dbReference type="SUPFAM" id="SSF51206">
    <property type="entry name" value="cAMP-binding domain-like"/>
    <property type="match status" value="1"/>
</dbReference>
<keyword evidence="1" id="KW-0805">Transcription regulation</keyword>
<dbReference type="RefSeq" id="WP_377281573.1">
    <property type="nucleotide sequence ID" value="NZ_JBHRSI010000004.1"/>
</dbReference>
<comment type="caution">
    <text evidence="5">The sequence shown here is derived from an EMBL/GenBank/DDBJ whole genome shotgun (WGS) entry which is preliminary data.</text>
</comment>
<dbReference type="Gene3D" id="1.10.10.10">
    <property type="entry name" value="Winged helix-like DNA-binding domain superfamily/Winged helix DNA-binding domain"/>
    <property type="match status" value="1"/>
</dbReference>
<evidence type="ECO:0000256" key="1">
    <source>
        <dbReference type="ARBA" id="ARBA00023015"/>
    </source>
</evidence>
<name>A0ABW4N6S8_9CAUL</name>
<feature type="domain" description="HTH crp-type" evidence="4">
    <location>
        <begin position="145"/>
        <end position="212"/>
    </location>
</feature>
<dbReference type="PROSITE" id="PS51063">
    <property type="entry name" value="HTH_CRP_2"/>
    <property type="match status" value="1"/>
</dbReference>
<dbReference type="InterPro" id="IPR012318">
    <property type="entry name" value="HTH_CRP"/>
</dbReference>
<accession>A0ABW4N6S8</accession>
<evidence type="ECO:0000313" key="6">
    <source>
        <dbReference type="Proteomes" id="UP001597237"/>
    </source>
</evidence>
<gene>
    <name evidence="5" type="ORF">ACFSC0_19090</name>
</gene>
<keyword evidence="6" id="KW-1185">Reference proteome</keyword>
<dbReference type="InterPro" id="IPR018490">
    <property type="entry name" value="cNMP-bd_dom_sf"/>
</dbReference>
<dbReference type="PANTHER" id="PTHR24567:SF74">
    <property type="entry name" value="HTH-TYPE TRANSCRIPTIONAL REGULATOR ARCR"/>
    <property type="match status" value="1"/>
</dbReference>
<protein>
    <submittedName>
        <fullName evidence="5">Crp/Fnr family transcriptional regulator</fullName>
    </submittedName>
</protein>
<dbReference type="SUPFAM" id="SSF46785">
    <property type="entry name" value="Winged helix' DNA-binding domain"/>
    <property type="match status" value="1"/>
</dbReference>
<dbReference type="Proteomes" id="UP001597237">
    <property type="component" value="Unassembled WGS sequence"/>
</dbReference>
<dbReference type="SMART" id="SM00419">
    <property type="entry name" value="HTH_CRP"/>
    <property type="match status" value="1"/>
</dbReference>
<evidence type="ECO:0000259" key="4">
    <source>
        <dbReference type="PROSITE" id="PS51063"/>
    </source>
</evidence>
<keyword evidence="3" id="KW-0804">Transcription</keyword>
<keyword evidence="2" id="KW-0238">DNA-binding</keyword>
<sequence length="244" mass="26126">MAAAAAESNSILKALEAGPGARFLPRFQRVPLRRGAVLHYPGEPAEAVCFPLSGLVAVMSDSADGESVQTGMVGCEGAVGAFEAYVGGRFASKYVVQVGGEALRLGAATFRELCREALDFRQRMERYFEFLLTESRVLVMCNALHGVEARLARSILEALERSCIEGPLPLTQEALAQMLGAQRTTVAVAMSRLQRAGLVRSGRGAVTVPDRAALERLACRCHLALHEARRGAWGEGAGRLQRSG</sequence>
<dbReference type="EMBL" id="JBHUEY010000006">
    <property type="protein sequence ID" value="MFD1785513.1"/>
    <property type="molecule type" value="Genomic_DNA"/>
</dbReference>
<dbReference type="SMART" id="SM00100">
    <property type="entry name" value="cNMP"/>
    <property type="match status" value="1"/>
</dbReference>
<dbReference type="InterPro" id="IPR036390">
    <property type="entry name" value="WH_DNA-bd_sf"/>
</dbReference>
<dbReference type="InterPro" id="IPR050397">
    <property type="entry name" value="Env_Response_Regulators"/>
</dbReference>
<dbReference type="InterPro" id="IPR036388">
    <property type="entry name" value="WH-like_DNA-bd_sf"/>
</dbReference>